<dbReference type="SMART" id="SM00960">
    <property type="entry name" value="Robl_LC7"/>
    <property type="match status" value="1"/>
</dbReference>
<dbReference type="InterPro" id="IPR027417">
    <property type="entry name" value="P-loop_NTPase"/>
</dbReference>
<gene>
    <name evidence="3" type="ORF">H2204_012493</name>
</gene>
<name>A0AA39CS69_9EURO</name>
<dbReference type="CDD" id="cd00882">
    <property type="entry name" value="Ras_like_GTPase"/>
    <property type="match status" value="1"/>
</dbReference>
<dbReference type="PANTHER" id="PTHR42708:SF1">
    <property type="entry name" value="GLIDING MOTILITY PROTEIN MGLA"/>
    <property type="match status" value="1"/>
</dbReference>
<reference evidence="3" key="1">
    <citation type="submission" date="2022-10" db="EMBL/GenBank/DDBJ databases">
        <title>Culturing micro-colonial fungi from biological soil crusts in the Mojave desert and describing Neophaeococcomyces mojavensis, and introducing the new genera and species Taxawa tesnikishii.</title>
        <authorList>
            <person name="Kurbessoian T."/>
            <person name="Stajich J.E."/>
        </authorList>
    </citation>
    <scope>NUCLEOTIDE SEQUENCE</scope>
    <source>
        <strain evidence="3">TK_35</strain>
    </source>
</reference>
<feature type="domain" description="Roadblock/LAMTOR2" evidence="2">
    <location>
        <begin position="174"/>
        <end position="262"/>
    </location>
</feature>
<dbReference type="InterPro" id="IPR052705">
    <property type="entry name" value="Gliding_Motility_GTPase"/>
</dbReference>
<dbReference type="EMBL" id="JAPDRN010000129">
    <property type="protein sequence ID" value="KAJ9619732.1"/>
    <property type="molecule type" value="Genomic_DNA"/>
</dbReference>
<dbReference type="Gene3D" id="3.40.50.300">
    <property type="entry name" value="P-loop containing nucleotide triphosphate hydrolases"/>
    <property type="match status" value="1"/>
</dbReference>
<accession>A0AA39CS69</accession>
<dbReference type="InterPro" id="IPR004942">
    <property type="entry name" value="Roadblock/LAMTOR2_dom"/>
</dbReference>
<protein>
    <recommendedName>
        <fullName evidence="2">Roadblock/LAMTOR2 domain-containing protein</fullName>
    </recommendedName>
</protein>
<evidence type="ECO:0000259" key="2">
    <source>
        <dbReference type="SMART" id="SM00960"/>
    </source>
</evidence>
<organism evidence="3">
    <name type="scientific">Knufia peltigerae</name>
    <dbReference type="NCBI Taxonomy" id="1002370"/>
    <lineage>
        <taxon>Eukaryota</taxon>
        <taxon>Fungi</taxon>
        <taxon>Dikarya</taxon>
        <taxon>Ascomycota</taxon>
        <taxon>Pezizomycotina</taxon>
        <taxon>Eurotiomycetes</taxon>
        <taxon>Chaetothyriomycetidae</taxon>
        <taxon>Chaetothyriales</taxon>
        <taxon>Trichomeriaceae</taxon>
        <taxon>Knufia</taxon>
    </lineage>
</organism>
<proteinExistence type="inferred from homology"/>
<dbReference type="Gene3D" id="3.30.450.30">
    <property type="entry name" value="Dynein light chain 2a, cytoplasmic"/>
    <property type="match status" value="1"/>
</dbReference>
<comment type="caution">
    <text evidence="3">The sequence shown here is derived from an EMBL/GenBank/DDBJ whole genome shotgun (WGS) entry which is preliminary data.</text>
</comment>
<dbReference type="SUPFAM" id="SSF52540">
    <property type="entry name" value="P-loop containing nucleoside triphosphate hydrolases"/>
    <property type="match status" value="1"/>
</dbReference>
<evidence type="ECO:0000313" key="3">
    <source>
        <dbReference type="EMBL" id="KAJ9619732.1"/>
    </source>
</evidence>
<dbReference type="Pfam" id="PF03259">
    <property type="entry name" value="Robl_LC7"/>
    <property type="match status" value="1"/>
</dbReference>
<dbReference type="SUPFAM" id="SSF103196">
    <property type="entry name" value="Roadblock/LC7 domain"/>
    <property type="match status" value="1"/>
</dbReference>
<sequence length="293" mass="31047">MGSGKSTLVRSIAAGAVVDTDVANSDRAGADKASTTVALDYADIDLPNGERLRLYGTPGQQRFDFLWPILLQGARGAVLLLDARRAGVAAELDAYLQVLRPFGPALALVVAVTHLDQVPAAALDDWAERARLDGQPLPLLAVDAPKWKRMHWWPHMADGQGAPLPDAQQRERLQPLLQDLQQRVEGVRTVVLASVDGFALVSAGAEGRGERLAAMTSAMLALAAAVGRELALGDLQTLMLEAAGGKVLMLAIQAEGRAPLLLMAACDQRSVIGQVLWQSRECGQAILAELSGS</sequence>
<dbReference type="AlphaFoldDB" id="A0AA39CS69"/>
<dbReference type="PANTHER" id="PTHR42708">
    <property type="entry name" value="ATP/GTP-BINDING PROTEIN-RELATED"/>
    <property type="match status" value="1"/>
</dbReference>
<evidence type="ECO:0000256" key="1">
    <source>
        <dbReference type="ARBA" id="ARBA00007191"/>
    </source>
</evidence>
<comment type="similarity">
    <text evidence="1">Belongs to the GAMAD family.</text>
</comment>